<feature type="compositionally biased region" description="Low complexity" evidence="15">
    <location>
        <begin position="239"/>
        <end position="251"/>
    </location>
</feature>
<sequence>MNSLSQSYSRMEHYYNSSGQAPVYTTLLDTPPGGASNRSYMVSASALGRLNGMMACLSGDKASVNEAPSSAGASPSSNPGCGDDDADSTCLSHPDCQHFLQRPSGFAVAQHTIDGILGKGTRQETYLRTKPGTQRVPQRCQDMLDLPEKSPGSNGSIKESVSPNSSDYERRADYRADIERMTPTAPMQRSPGLLTTAAKPKLIKSEKMPPAAAGADKDTFAKSEKGQIENVKDNHGNDSDSGSSNKLGSNGDAEEDGATKRKKRRNRTTFTSYQLEEMEKVFQKTHYPDVYCREQLALRCDLTEARVQVWFQNRRAKWRKRERFGQFTNMRAIATGTNYEMPMAPRNDSYPHQVTNSSSWSPNNLGPPLSPSQHSPPSMAAPLQNSNGYSPHAHQNPSSGHQLMNGLTSCMAPQGMLPSYMGMSNSSLPQYGQMPPSTSMPSPTTSQSHLGNGMMAPSTGTLMTTGVAPLPQGLGEVETERRSSSIAALRLKAKEHSVAMSMVGAYS</sequence>
<dbReference type="AlphaFoldDB" id="A0A8B7Y740"/>
<dbReference type="InterPro" id="IPR003654">
    <property type="entry name" value="OAR_dom"/>
</dbReference>
<feature type="DNA-binding region" description="Homeobox" evidence="13">
    <location>
        <begin position="263"/>
        <end position="322"/>
    </location>
</feature>
<feature type="compositionally biased region" description="Basic and acidic residues" evidence="15">
    <location>
        <begin position="215"/>
        <end position="238"/>
    </location>
</feature>
<dbReference type="KEGG" id="aplc:110978045"/>
<evidence type="ECO:0000313" key="19">
    <source>
        <dbReference type="RefSeq" id="XP_022088377.1"/>
    </source>
</evidence>
<evidence type="ECO:0000256" key="14">
    <source>
        <dbReference type="RuleBase" id="RU000682"/>
    </source>
</evidence>
<dbReference type="GeneID" id="110978045"/>
<feature type="compositionally biased region" description="Polar residues" evidence="15">
    <location>
        <begin position="383"/>
        <end position="400"/>
    </location>
</feature>
<evidence type="ECO:0000256" key="8">
    <source>
        <dbReference type="ARBA" id="ARBA00023159"/>
    </source>
</evidence>
<keyword evidence="8" id="KW-0010">Activator</keyword>
<evidence type="ECO:0000256" key="4">
    <source>
        <dbReference type="ARBA" id="ARBA00022553"/>
    </source>
</evidence>
<evidence type="ECO:0000256" key="5">
    <source>
        <dbReference type="ARBA" id="ARBA00023015"/>
    </source>
</evidence>
<keyword evidence="10 13" id="KW-0539">Nucleus</keyword>
<keyword evidence="6 13" id="KW-0238">DNA-binding</keyword>
<feature type="compositionally biased region" description="Low complexity" evidence="15">
    <location>
        <begin position="67"/>
        <end position="81"/>
    </location>
</feature>
<evidence type="ECO:0000256" key="11">
    <source>
        <dbReference type="ARBA" id="ARBA00064179"/>
    </source>
</evidence>
<evidence type="ECO:0000256" key="15">
    <source>
        <dbReference type="SAM" id="MobiDB-lite"/>
    </source>
</evidence>
<dbReference type="PANTHER" id="PTHR24329:SF543">
    <property type="entry name" value="FI01017P-RELATED"/>
    <property type="match status" value="1"/>
</dbReference>
<dbReference type="FunFam" id="1.10.10.60:FF:000127">
    <property type="entry name" value="homeobox protein aristaless-like 4"/>
    <property type="match status" value="1"/>
</dbReference>
<feature type="region of interest" description="Disordered" evidence="15">
    <location>
        <begin position="340"/>
        <end position="400"/>
    </location>
</feature>
<dbReference type="SMART" id="SM00389">
    <property type="entry name" value="HOX"/>
    <property type="match status" value="1"/>
</dbReference>
<dbReference type="OrthoDB" id="6159439at2759"/>
<dbReference type="PANTHER" id="PTHR24329">
    <property type="entry name" value="HOMEOBOX PROTEIN ARISTALESS"/>
    <property type="match status" value="1"/>
</dbReference>
<evidence type="ECO:0000256" key="3">
    <source>
        <dbReference type="ARBA" id="ARBA00022473"/>
    </source>
</evidence>
<evidence type="ECO:0000259" key="17">
    <source>
        <dbReference type="PROSITE" id="PS50803"/>
    </source>
</evidence>
<gene>
    <name evidence="19" type="primary">LOC110978045</name>
</gene>
<reference evidence="19" key="1">
    <citation type="submission" date="2025-08" db="UniProtKB">
        <authorList>
            <consortium name="RefSeq"/>
        </authorList>
    </citation>
    <scope>IDENTIFICATION</scope>
</reference>
<feature type="region of interest" description="Disordered" evidence="15">
    <location>
        <begin position="144"/>
        <end position="268"/>
    </location>
</feature>
<evidence type="ECO:0000256" key="13">
    <source>
        <dbReference type="PROSITE-ProRule" id="PRU00108"/>
    </source>
</evidence>
<dbReference type="InterPro" id="IPR009057">
    <property type="entry name" value="Homeodomain-like_sf"/>
</dbReference>
<evidence type="ECO:0000256" key="2">
    <source>
        <dbReference type="ARBA" id="ARBA00005733"/>
    </source>
</evidence>
<dbReference type="GO" id="GO:0005634">
    <property type="term" value="C:nucleus"/>
    <property type="evidence" value="ECO:0007669"/>
    <property type="project" value="UniProtKB-SubCell"/>
</dbReference>
<dbReference type="CDD" id="cd00086">
    <property type="entry name" value="homeodomain"/>
    <property type="match status" value="1"/>
</dbReference>
<feature type="domain" description="OAR" evidence="17">
    <location>
        <begin position="484"/>
        <end position="497"/>
    </location>
</feature>
<dbReference type="PROSITE" id="PS50071">
    <property type="entry name" value="HOMEOBOX_2"/>
    <property type="match status" value="1"/>
</dbReference>
<dbReference type="Pfam" id="PF00046">
    <property type="entry name" value="Homeodomain"/>
    <property type="match status" value="1"/>
</dbReference>
<feature type="domain" description="Homeobox" evidence="16">
    <location>
        <begin position="261"/>
        <end position="321"/>
    </location>
</feature>
<feature type="compositionally biased region" description="Basic and acidic residues" evidence="15">
    <location>
        <begin position="167"/>
        <end position="180"/>
    </location>
</feature>
<accession>A0A8B7Y740</accession>
<keyword evidence="7 13" id="KW-0371">Homeobox</keyword>
<dbReference type="Proteomes" id="UP000694845">
    <property type="component" value="Unplaced"/>
</dbReference>
<dbReference type="InterPro" id="IPR017970">
    <property type="entry name" value="Homeobox_CS"/>
</dbReference>
<dbReference type="GO" id="GO:0000981">
    <property type="term" value="F:DNA-binding transcription factor activity, RNA polymerase II-specific"/>
    <property type="evidence" value="ECO:0007669"/>
    <property type="project" value="InterPro"/>
</dbReference>
<keyword evidence="5" id="KW-0805">Transcription regulation</keyword>
<evidence type="ECO:0000313" key="18">
    <source>
        <dbReference type="Proteomes" id="UP000694845"/>
    </source>
</evidence>
<keyword evidence="18" id="KW-1185">Reference proteome</keyword>
<comment type="subunit">
    <text evidence="11">Binds DNA.</text>
</comment>
<keyword evidence="4" id="KW-0597">Phosphoprotein</keyword>
<organism evidence="18 19">
    <name type="scientific">Acanthaster planci</name>
    <name type="common">Crown-of-thorns starfish</name>
    <dbReference type="NCBI Taxonomy" id="133434"/>
    <lineage>
        <taxon>Eukaryota</taxon>
        <taxon>Metazoa</taxon>
        <taxon>Echinodermata</taxon>
        <taxon>Eleutherozoa</taxon>
        <taxon>Asterozoa</taxon>
        <taxon>Asteroidea</taxon>
        <taxon>Valvatacea</taxon>
        <taxon>Valvatida</taxon>
        <taxon>Acanthasteridae</taxon>
        <taxon>Acanthaster</taxon>
    </lineage>
</organism>
<evidence type="ECO:0000256" key="7">
    <source>
        <dbReference type="ARBA" id="ARBA00023155"/>
    </source>
</evidence>
<dbReference type="Gene3D" id="1.10.10.60">
    <property type="entry name" value="Homeodomain-like"/>
    <property type="match status" value="1"/>
</dbReference>
<feature type="region of interest" description="Disordered" evidence="15">
    <location>
        <begin position="63"/>
        <end position="87"/>
    </location>
</feature>
<feature type="compositionally biased region" description="Low complexity" evidence="15">
    <location>
        <begin position="356"/>
        <end position="378"/>
    </location>
</feature>
<dbReference type="GO" id="GO:0048513">
    <property type="term" value="P:animal organ development"/>
    <property type="evidence" value="ECO:0007669"/>
    <property type="project" value="UniProtKB-ARBA"/>
</dbReference>
<keyword evidence="9" id="KW-0804">Transcription</keyword>
<dbReference type="SUPFAM" id="SSF46689">
    <property type="entry name" value="Homeodomain-like"/>
    <property type="match status" value="1"/>
</dbReference>
<proteinExistence type="inferred from homology"/>
<dbReference type="PROSITE" id="PS00027">
    <property type="entry name" value="HOMEOBOX_1"/>
    <property type="match status" value="1"/>
</dbReference>
<evidence type="ECO:0000256" key="9">
    <source>
        <dbReference type="ARBA" id="ARBA00023163"/>
    </source>
</evidence>
<evidence type="ECO:0000256" key="12">
    <source>
        <dbReference type="ARBA" id="ARBA00074894"/>
    </source>
</evidence>
<feature type="compositionally biased region" description="Polar residues" evidence="15">
    <location>
        <begin position="151"/>
        <end position="166"/>
    </location>
</feature>
<comment type="subcellular location">
    <subcellularLocation>
        <location evidence="1 13 14">Nucleus</location>
    </subcellularLocation>
</comment>
<dbReference type="InterPro" id="IPR001356">
    <property type="entry name" value="HD"/>
</dbReference>
<dbReference type="GO" id="GO:0000977">
    <property type="term" value="F:RNA polymerase II transcription regulatory region sequence-specific DNA binding"/>
    <property type="evidence" value="ECO:0007669"/>
    <property type="project" value="TreeGrafter"/>
</dbReference>
<name>A0A8B7Y740_ACAPL</name>
<evidence type="ECO:0000256" key="1">
    <source>
        <dbReference type="ARBA" id="ARBA00004123"/>
    </source>
</evidence>
<dbReference type="InterPro" id="IPR050649">
    <property type="entry name" value="Paired_Homeobox_TFs"/>
</dbReference>
<dbReference type="Pfam" id="PF03826">
    <property type="entry name" value="OAR"/>
    <property type="match status" value="1"/>
</dbReference>
<keyword evidence="3" id="KW-0217">Developmental protein</keyword>
<dbReference type="RefSeq" id="XP_022088377.1">
    <property type="nucleotide sequence ID" value="XM_022232685.1"/>
</dbReference>
<dbReference type="PROSITE" id="PS50803">
    <property type="entry name" value="OAR"/>
    <property type="match status" value="1"/>
</dbReference>
<protein>
    <recommendedName>
        <fullName evidence="12">Homeobox protein aristaless-like 4</fullName>
    </recommendedName>
</protein>
<evidence type="ECO:0000259" key="16">
    <source>
        <dbReference type="PROSITE" id="PS50071"/>
    </source>
</evidence>
<evidence type="ECO:0000256" key="6">
    <source>
        <dbReference type="ARBA" id="ARBA00023125"/>
    </source>
</evidence>
<evidence type="ECO:0000256" key="10">
    <source>
        <dbReference type="ARBA" id="ARBA00023242"/>
    </source>
</evidence>
<comment type="similarity">
    <text evidence="2">Belongs to the paired homeobox family.</text>
</comment>